<dbReference type="GO" id="GO:0005886">
    <property type="term" value="C:plasma membrane"/>
    <property type="evidence" value="ECO:0007669"/>
    <property type="project" value="TreeGrafter"/>
</dbReference>
<dbReference type="Pfam" id="PF00860">
    <property type="entry name" value="Xan_ur_permease"/>
    <property type="match status" value="1"/>
</dbReference>
<dbReference type="GO" id="GO:0042907">
    <property type="term" value="F:xanthine transmembrane transporter activity"/>
    <property type="evidence" value="ECO:0007669"/>
    <property type="project" value="TreeGrafter"/>
</dbReference>
<keyword evidence="10" id="KW-1185">Reference proteome</keyword>
<evidence type="ECO:0000256" key="2">
    <source>
        <dbReference type="ARBA" id="ARBA00008821"/>
    </source>
</evidence>
<comment type="similarity">
    <text evidence="2">Belongs to the nucleobase:cation symporter-2 (NCS2) (TC 2.A.40) family.</text>
</comment>
<reference evidence="9 10" key="1">
    <citation type="submission" date="2020-08" db="EMBL/GenBank/DDBJ databases">
        <title>Sequencing the genomes of 1000 actinobacteria strains.</title>
        <authorList>
            <person name="Klenk H.-P."/>
        </authorList>
    </citation>
    <scope>NUCLEOTIDE SEQUENCE [LARGE SCALE GENOMIC DNA]</scope>
    <source>
        <strain evidence="9 10">DSM 44230</strain>
    </source>
</reference>
<keyword evidence="4 8" id="KW-0812">Transmembrane</keyword>
<evidence type="ECO:0000256" key="4">
    <source>
        <dbReference type="ARBA" id="ARBA00022692"/>
    </source>
</evidence>
<keyword evidence="6 8" id="KW-0472">Membrane</keyword>
<feature type="compositionally biased region" description="Basic and acidic residues" evidence="7">
    <location>
        <begin position="415"/>
        <end position="429"/>
    </location>
</feature>
<evidence type="ECO:0000256" key="5">
    <source>
        <dbReference type="ARBA" id="ARBA00022989"/>
    </source>
</evidence>
<feature type="transmembrane region" description="Helical" evidence="8">
    <location>
        <begin position="64"/>
        <end position="83"/>
    </location>
</feature>
<dbReference type="PANTHER" id="PTHR42810">
    <property type="entry name" value="PURINE PERMEASE C1399.01C-RELATED"/>
    <property type="match status" value="1"/>
</dbReference>
<evidence type="ECO:0000256" key="3">
    <source>
        <dbReference type="ARBA" id="ARBA00022448"/>
    </source>
</evidence>
<accession>A0A7W7CL87</accession>
<organism evidence="9 10">
    <name type="scientific">Crossiella cryophila</name>
    <dbReference type="NCBI Taxonomy" id="43355"/>
    <lineage>
        <taxon>Bacteria</taxon>
        <taxon>Bacillati</taxon>
        <taxon>Actinomycetota</taxon>
        <taxon>Actinomycetes</taxon>
        <taxon>Pseudonocardiales</taxon>
        <taxon>Pseudonocardiaceae</taxon>
        <taxon>Crossiella</taxon>
    </lineage>
</organism>
<sequence>MVAPEERLNWFLTIGFGVQHVMVMFAATMLVPLLTGFPPTTTLFFSGLGTLLFLLITRNRMPSYLGSSFAFLAPLTAAMQQNVPMAARVGAVLVAGALMLVIGIAVKALGARLLESLMPPVVTGAVVIIIGLNLARTAAQDFEKQAGLAVPTFLVILFVGVVLRGTLSRTAVLVGVLVGWLLAAFNGELDPIRLRDVLTAPWFGLPAFQTPEIRPALVIAVLPAVVVLIAENVGHLKAVAAVTRRDLDGSAGDVLIGNGLATVLAGTGGGMGTTTYAENIGVMTATRVYSTAAHVVAALVAILLSFSPKLGAMINTVPPGVISGASLMLYGMIGLVGIRIWLDAKIDLSDPVNLMVGGGALVAGIGNLTLSVGDVPLAGIAWGTIIIVVLHPLLRWLRGLTHGTARTQAAGRNPRGREQAGREQADREQQPGAGQDQRGREQDGQ</sequence>
<comment type="subcellular location">
    <subcellularLocation>
        <location evidence="1">Membrane</location>
        <topology evidence="1">Multi-pass membrane protein</topology>
    </subcellularLocation>
</comment>
<evidence type="ECO:0000256" key="7">
    <source>
        <dbReference type="SAM" id="MobiDB-lite"/>
    </source>
</evidence>
<dbReference type="AlphaFoldDB" id="A0A7W7CL87"/>
<gene>
    <name evidence="9" type="ORF">HNR67_007989</name>
</gene>
<protein>
    <submittedName>
        <fullName evidence="9">Uracil-xanthine permease</fullName>
    </submittedName>
</protein>
<dbReference type="Proteomes" id="UP000533598">
    <property type="component" value="Unassembled WGS sequence"/>
</dbReference>
<feature type="transmembrane region" description="Helical" evidence="8">
    <location>
        <begin position="121"/>
        <end position="139"/>
    </location>
</feature>
<feature type="transmembrane region" description="Helical" evidence="8">
    <location>
        <begin position="170"/>
        <end position="187"/>
    </location>
</feature>
<name>A0A7W7CL87_9PSEU</name>
<feature type="transmembrane region" description="Helical" evidence="8">
    <location>
        <begin position="40"/>
        <end position="57"/>
    </location>
</feature>
<feature type="transmembrane region" description="Helical" evidence="8">
    <location>
        <begin position="379"/>
        <end position="397"/>
    </location>
</feature>
<keyword evidence="5 8" id="KW-1133">Transmembrane helix</keyword>
<evidence type="ECO:0000313" key="10">
    <source>
        <dbReference type="Proteomes" id="UP000533598"/>
    </source>
</evidence>
<evidence type="ECO:0000256" key="6">
    <source>
        <dbReference type="ARBA" id="ARBA00023136"/>
    </source>
</evidence>
<dbReference type="EMBL" id="JACHMH010000001">
    <property type="protein sequence ID" value="MBB4681871.1"/>
    <property type="molecule type" value="Genomic_DNA"/>
</dbReference>
<evidence type="ECO:0000313" key="9">
    <source>
        <dbReference type="EMBL" id="MBB4681871.1"/>
    </source>
</evidence>
<feature type="transmembrane region" description="Helical" evidence="8">
    <location>
        <begin position="320"/>
        <end position="342"/>
    </location>
</feature>
<feature type="transmembrane region" description="Helical" evidence="8">
    <location>
        <begin position="213"/>
        <end position="230"/>
    </location>
</feature>
<dbReference type="InterPro" id="IPR006043">
    <property type="entry name" value="NCS2"/>
</dbReference>
<dbReference type="RefSeq" id="WP_185008766.1">
    <property type="nucleotide sequence ID" value="NZ_BAAAUI010000058.1"/>
</dbReference>
<feature type="transmembrane region" description="Helical" evidence="8">
    <location>
        <begin position="12"/>
        <end position="34"/>
    </location>
</feature>
<comment type="caution">
    <text evidence="9">The sequence shown here is derived from an EMBL/GenBank/DDBJ whole genome shotgun (WGS) entry which is preliminary data.</text>
</comment>
<evidence type="ECO:0000256" key="1">
    <source>
        <dbReference type="ARBA" id="ARBA00004141"/>
    </source>
</evidence>
<keyword evidence="3" id="KW-0813">Transport</keyword>
<feature type="transmembrane region" description="Helical" evidence="8">
    <location>
        <begin position="145"/>
        <end position="163"/>
    </location>
</feature>
<feature type="transmembrane region" description="Helical" evidence="8">
    <location>
        <begin position="89"/>
        <end position="109"/>
    </location>
</feature>
<evidence type="ECO:0000256" key="8">
    <source>
        <dbReference type="SAM" id="Phobius"/>
    </source>
</evidence>
<proteinExistence type="inferred from homology"/>
<feature type="region of interest" description="Disordered" evidence="7">
    <location>
        <begin position="405"/>
        <end position="445"/>
    </location>
</feature>
<dbReference type="PANTHER" id="PTHR42810:SF4">
    <property type="entry name" value="URIC ACID TRANSPORTER UACT"/>
    <property type="match status" value="1"/>
</dbReference>
<feature type="transmembrane region" description="Helical" evidence="8">
    <location>
        <begin position="288"/>
        <end position="308"/>
    </location>
</feature>